<sequence length="81" mass="8690">MDAYKKNAVLTCPHCGLRQGVVMATQAVVSNVQCNGCGRTIRAKDGEHCVYCAHGDTPCPPAQREKEEKDYCWGCTSGLAG</sequence>
<protein>
    <submittedName>
        <fullName evidence="1">Uncharacterized protein</fullName>
    </submittedName>
</protein>
<accession>A0A4V2UP81</accession>
<organism evidence="1 2">
    <name type="scientific">Varunaivibrio sulfuroxidans</name>
    <dbReference type="NCBI Taxonomy" id="1773489"/>
    <lineage>
        <taxon>Bacteria</taxon>
        <taxon>Pseudomonadati</taxon>
        <taxon>Pseudomonadota</taxon>
        <taxon>Alphaproteobacteria</taxon>
        <taxon>Rhodospirillales</taxon>
        <taxon>Magnetovibrionaceae</taxon>
        <taxon>Varunaivibrio</taxon>
    </lineage>
</organism>
<reference evidence="1 2" key="1">
    <citation type="submission" date="2019-03" db="EMBL/GenBank/DDBJ databases">
        <title>Genomic Encyclopedia of Type Strains, Phase IV (KMG-IV): sequencing the most valuable type-strain genomes for metagenomic binning, comparative biology and taxonomic classification.</title>
        <authorList>
            <person name="Goeker M."/>
        </authorList>
    </citation>
    <scope>NUCLEOTIDE SEQUENCE [LARGE SCALE GENOMIC DNA]</scope>
    <source>
        <strain evidence="1 2">DSM 101688</strain>
    </source>
</reference>
<keyword evidence="2" id="KW-1185">Reference proteome</keyword>
<dbReference type="AlphaFoldDB" id="A0A4V2UP81"/>
<dbReference type="Proteomes" id="UP000295304">
    <property type="component" value="Unassembled WGS sequence"/>
</dbReference>
<evidence type="ECO:0000313" key="2">
    <source>
        <dbReference type="Proteomes" id="UP000295304"/>
    </source>
</evidence>
<dbReference type="EMBL" id="SLZW01000001">
    <property type="protein sequence ID" value="TCS64891.1"/>
    <property type="molecule type" value="Genomic_DNA"/>
</dbReference>
<dbReference type="InterPro" id="IPR047677">
    <property type="entry name" value="GDCCVxC"/>
</dbReference>
<comment type="caution">
    <text evidence="1">The sequence shown here is derived from an EMBL/GenBank/DDBJ whole genome shotgun (WGS) entry which is preliminary data.</text>
</comment>
<dbReference type="RefSeq" id="WP_132937630.1">
    <property type="nucleotide sequence ID" value="NZ_CP119676.1"/>
</dbReference>
<proteinExistence type="predicted"/>
<dbReference type="NCBIfam" id="NF041374">
    <property type="entry name" value="GDCCVxC"/>
    <property type="match status" value="1"/>
</dbReference>
<dbReference type="OrthoDB" id="332228at2"/>
<evidence type="ECO:0000313" key="1">
    <source>
        <dbReference type="EMBL" id="TCS64891.1"/>
    </source>
</evidence>
<name>A0A4V2UP81_9PROT</name>
<gene>
    <name evidence="1" type="ORF">EDD55_101222</name>
</gene>